<dbReference type="PANTHER" id="PTHR34448:SF1">
    <property type="entry name" value="BLL6088 PROTEIN"/>
    <property type="match status" value="1"/>
</dbReference>
<dbReference type="PANTHER" id="PTHR34448">
    <property type="entry name" value="AMINOPEPTIDASE"/>
    <property type="match status" value="1"/>
</dbReference>
<dbReference type="SUPFAM" id="SSF46785">
    <property type="entry name" value="Winged helix' DNA-binding domain"/>
    <property type="match status" value="1"/>
</dbReference>
<dbReference type="CDD" id="cd00090">
    <property type="entry name" value="HTH_ARSR"/>
    <property type="match status" value="1"/>
</dbReference>
<dbReference type="PROSITE" id="PS50987">
    <property type="entry name" value="HTH_ARSR_2"/>
    <property type="match status" value="1"/>
</dbReference>
<dbReference type="SMART" id="SM00418">
    <property type="entry name" value="HTH_ARSR"/>
    <property type="match status" value="1"/>
</dbReference>
<evidence type="ECO:0000259" key="2">
    <source>
        <dbReference type="PROSITE" id="PS50987"/>
    </source>
</evidence>
<dbReference type="GO" id="GO:0004177">
    <property type="term" value="F:aminopeptidase activity"/>
    <property type="evidence" value="ECO:0007669"/>
    <property type="project" value="UniProtKB-KW"/>
</dbReference>
<dbReference type="InterPro" id="IPR036388">
    <property type="entry name" value="WH-like_DNA-bd_sf"/>
</dbReference>
<reference evidence="3" key="1">
    <citation type="submission" date="2020-04" db="EMBL/GenBank/DDBJ databases">
        <authorList>
            <person name="Zhang T."/>
        </authorList>
    </citation>
    <scope>NUCLEOTIDE SEQUENCE</scope>
    <source>
        <strain evidence="3">HKST-UBA01</strain>
    </source>
</reference>
<dbReference type="InterPro" id="IPR001845">
    <property type="entry name" value="HTH_ArsR_DNA-bd_dom"/>
</dbReference>
<accession>A0A956RS33</accession>
<dbReference type="GO" id="GO:0003700">
    <property type="term" value="F:DNA-binding transcription factor activity"/>
    <property type="evidence" value="ECO:0007669"/>
    <property type="project" value="InterPro"/>
</dbReference>
<dbReference type="Pfam" id="PF12840">
    <property type="entry name" value="HTH_20"/>
    <property type="match status" value="1"/>
</dbReference>
<dbReference type="GO" id="GO:0046872">
    <property type="term" value="F:metal ion binding"/>
    <property type="evidence" value="ECO:0007669"/>
    <property type="project" value="UniProtKB-KW"/>
</dbReference>
<dbReference type="EC" id="3.4.11.-" evidence="3"/>
<dbReference type="Proteomes" id="UP000697710">
    <property type="component" value="Unassembled WGS sequence"/>
</dbReference>
<dbReference type="InterPro" id="IPR052170">
    <property type="entry name" value="M29_Exopeptidase"/>
</dbReference>
<reference evidence="3" key="2">
    <citation type="journal article" date="2021" name="Microbiome">
        <title>Successional dynamics and alternative stable states in a saline activated sludge microbial community over 9 years.</title>
        <authorList>
            <person name="Wang Y."/>
            <person name="Ye J."/>
            <person name="Ju F."/>
            <person name="Liu L."/>
            <person name="Boyd J.A."/>
            <person name="Deng Y."/>
            <person name="Parks D.H."/>
            <person name="Jiang X."/>
            <person name="Yin X."/>
            <person name="Woodcroft B.J."/>
            <person name="Tyson G.W."/>
            <person name="Hugenholtz P."/>
            <person name="Polz M.F."/>
            <person name="Zhang T."/>
        </authorList>
    </citation>
    <scope>NUCLEOTIDE SEQUENCE</scope>
    <source>
        <strain evidence="3">HKST-UBA01</strain>
    </source>
</reference>
<protein>
    <submittedName>
        <fullName evidence="3">Aminopeptidase</fullName>
        <ecNumber evidence="3">3.4.11.-</ecNumber>
    </submittedName>
</protein>
<keyword evidence="3" id="KW-0645">Protease</keyword>
<name>A0A956RS33_UNCEI</name>
<evidence type="ECO:0000313" key="4">
    <source>
        <dbReference type="Proteomes" id="UP000697710"/>
    </source>
</evidence>
<feature type="domain" description="HTH arsR-type" evidence="2">
    <location>
        <begin position="8"/>
        <end position="102"/>
    </location>
</feature>
<dbReference type="InterPro" id="IPR036390">
    <property type="entry name" value="WH_DNA-bd_sf"/>
</dbReference>
<gene>
    <name evidence="3" type="ORF">KC729_16620</name>
</gene>
<dbReference type="Gene3D" id="1.10.10.10">
    <property type="entry name" value="Winged helix-like DNA-binding domain superfamily/Winged helix DNA-binding domain"/>
    <property type="match status" value="1"/>
</dbReference>
<keyword evidence="3" id="KW-0031">Aminopeptidase</keyword>
<organism evidence="3 4">
    <name type="scientific">Eiseniibacteriota bacterium</name>
    <dbReference type="NCBI Taxonomy" id="2212470"/>
    <lineage>
        <taxon>Bacteria</taxon>
        <taxon>Candidatus Eiseniibacteriota</taxon>
    </lineage>
</organism>
<dbReference type="InterPro" id="IPR011991">
    <property type="entry name" value="ArsR-like_HTH"/>
</dbReference>
<evidence type="ECO:0000313" key="3">
    <source>
        <dbReference type="EMBL" id="MCA9729314.1"/>
    </source>
</evidence>
<dbReference type="EMBL" id="JAGQHR010000645">
    <property type="protein sequence ID" value="MCA9729314.1"/>
    <property type="molecule type" value="Genomic_DNA"/>
</dbReference>
<dbReference type="AlphaFoldDB" id="A0A956RS33"/>
<sequence length="493" mass="54837">MAADQQAIQDFHVVTTIDELRAIADEARVEVLSMLSREAMTGTMVARELNVPASRAHYHLQRLLKSGLIRNVSSSRRGEWKGERYFVATARNYLVDPRLGCRDSDTTTVLSQSIAGAFLDWRRTRVLEIDWAPLAQKVARDSLRIRRGDRVLLTFHPSAIEFAETLLIRLEATGAIVHPRPWSKNVVTRTLDHHGEDELRRRPFIPEWIDGELDVVLLLTRSLLEGPPPTEEQQAKLPAFFEAVSRWQRSVRERQLRYLEIALPQRAEFDRGTMSTEESIDVFWRCIDADPHVLHERGEGLRALVVANPELRIWSPAGTNLRVTISPEQTQVHDGIVSEEDIRRGRCAEYLPSGLLSMLPVPGSGEGVIRAPYTFSQGRDFRDITLTVHEGRIVDLDLGSGNESLAEQIQRAAGEPRLISGIDVGINVAGTGSTGKPTLDSRMEGVVTVSFGNNELDGGTVSSTLTLNFPLIKHSLSAGNENLCLDGRLASQG</sequence>
<dbReference type="SUPFAM" id="SSF144052">
    <property type="entry name" value="Thermophilic metalloprotease-like"/>
    <property type="match status" value="1"/>
</dbReference>
<proteinExistence type="predicted"/>
<keyword evidence="1" id="KW-0479">Metal-binding</keyword>
<evidence type="ECO:0000256" key="1">
    <source>
        <dbReference type="ARBA" id="ARBA00022723"/>
    </source>
</evidence>
<comment type="caution">
    <text evidence="3">The sequence shown here is derived from an EMBL/GenBank/DDBJ whole genome shotgun (WGS) entry which is preliminary data.</text>
</comment>
<keyword evidence="3" id="KW-0378">Hydrolase</keyword>